<dbReference type="STRING" id="241244.ATY39_00570"/>
<feature type="domain" description="SpaA-like prealbumin fold" evidence="8">
    <location>
        <begin position="1422"/>
        <end position="1501"/>
    </location>
</feature>
<feature type="compositionally biased region" description="Basic and acidic residues" evidence="4">
    <location>
        <begin position="159"/>
        <end position="173"/>
    </location>
</feature>
<feature type="domain" description="SpaA-like prealbumin fold" evidence="8">
    <location>
        <begin position="1228"/>
        <end position="1306"/>
    </location>
</feature>
<keyword evidence="3 6" id="KW-0732">Signal</keyword>
<evidence type="ECO:0000259" key="8">
    <source>
        <dbReference type="Pfam" id="PF17802"/>
    </source>
</evidence>
<dbReference type="Proteomes" id="UP000076021">
    <property type="component" value="Chromosome"/>
</dbReference>
<feature type="domain" description="SpaA-like prealbumin fold" evidence="8">
    <location>
        <begin position="1322"/>
        <end position="1410"/>
    </location>
</feature>
<evidence type="ECO:0000259" key="7">
    <source>
        <dbReference type="Pfam" id="PF05737"/>
    </source>
</evidence>
<dbReference type="Gene3D" id="2.60.40.740">
    <property type="match status" value="5"/>
</dbReference>
<dbReference type="EMBL" id="CP014806">
    <property type="protein sequence ID" value="AMW98038.1"/>
    <property type="molecule type" value="Genomic_DNA"/>
</dbReference>
<evidence type="ECO:0000256" key="4">
    <source>
        <dbReference type="SAM" id="MobiDB-lite"/>
    </source>
</evidence>
<dbReference type="KEGG" id="rst:ATY39_00570"/>
<feature type="chain" id="PRO_5007509300" description="Gram-positive cocci surface proteins LPxTG domain-containing protein" evidence="6">
    <location>
        <begin position="27"/>
        <end position="1781"/>
    </location>
</feature>
<feature type="domain" description="SpaA-like prealbumin fold" evidence="8">
    <location>
        <begin position="1039"/>
        <end position="1123"/>
    </location>
</feature>
<feature type="domain" description="Collagen binding" evidence="7">
    <location>
        <begin position="338"/>
        <end position="467"/>
    </location>
</feature>
<dbReference type="SUPFAM" id="SSF49478">
    <property type="entry name" value="Cna protein B-type domain"/>
    <property type="match status" value="3"/>
</dbReference>
<dbReference type="Pfam" id="PF17802">
    <property type="entry name" value="SpaA"/>
    <property type="match status" value="6"/>
</dbReference>
<name>A0A143H8K6_9BACL</name>
<feature type="transmembrane region" description="Helical" evidence="5">
    <location>
        <begin position="1747"/>
        <end position="1770"/>
    </location>
</feature>
<feature type="compositionally biased region" description="Basic and acidic residues" evidence="4">
    <location>
        <begin position="134"/>
        <end position="144"/>
    </location>
</feature>
<keyword evidence="5" id="KW-0812">Transmembrane</keyword>
<dbReference type="PANTHER" id="PTHR36108:SF13">
    <property type="entry name" value="COLOSSIN-B-RELATED"/>
    <property type="match status" value="1"/>
</dbReference>
<comment type="similarity">
    <text evidence="1">Belongs to the serine-aspartate repeat-containing protein (SDr) family.</text>
</comment>
<dbReference type="GO" id="GO:0005518">
    <property type="term" value="F:collagen binding"/>
    <property type="evidence" value="ECO:0007669"/>
    <property type="project" value="InterPro"/>
</dbReference>
<keyword evidence="2" id="KW-0964">Secreted</keyword>
<protein>
    <recommendedName>
        <fullName evidence="11">Gram-positive cocci surface proteins LPxTG domain-containing protein</fullName>
    </recommendedName>
</protein>
<dbReference type="Pfam" id="PF05737">
    <property type="entry name" value="Collagen_bind"/>
    <property type="match status" value="3"/>
</dbReference>
<evidence type="ECO:0000256" key="5">
    <source>
        <dbReference type="SAM" id="Phobius"/>
    </source>
</evidence>
<feature type="domain" description="SpaA-like prealbumin fold" evidence="8">
    <location>
        <begin position="1132"/>
        <end position="1225"/>
    </location>
</feature>
<dbReference type="InterPro" id="IPR041033">
    <property type="entry name" value="SpaA_PFL_dom_1"/>
</dbReference>
<feature type="domain" description="Collagen binding" evidence="7">
    <location>
        <begin position="881"/>
        <end position="992"/>
    </location>
</feature>
<feature type="region of interest" description="Disordered" evidence="4">
    <location>
        <begin position="459"/>
        <end position="480"/>
    </location>
</feature>
<keyword evidence="5" id="KW-1133">Transmembrane helix</keyword>
<feature type="signal peptide" evidence="6">
    <location>
        <begin position="1"/>
        <end position="26"/>
    </location>
</feature>
<feature type="region of interest" description="Disordered" evidence="4">
    <location>
        <begin position="1617"/>
        <end position="1729"/>
    </location>
</feature>
<feature type="compositionally biased region" description="Polar residues" evidence="4">
    <location>
        <begin position="459"/>
        <end position="476"/>
    </location>
</feature>
<organism evidence="9 10">
    <name type="scientific">Rummeliibacillus stabekisii</name>
    <dbReference type="NCBI Taxonomy" id="241244"/>
    <lineage>
        <taxon>Bacteria</taxon>
        <taxon>Bacillati</taxon>
        <taxon>Bacillota</taxon>
        <taxon>Bacilli</taxon>
        <taxon>Bacillales</taxon>
        <taxon>Caryophanaceae</taxon>
        <taxon>Rummeliibacillus</taxon>
    </lineage>
</organism>
<dbReference type="SUPFAM" id="SSF49401">
    <property type="entry name" value="Bacterial adhesins"/>
    <property type="match status" value="5"/>
</dbReference>
<keyword evidence="10" id="KW-1185">Reference proteome</keyword>
<dbReference type="RefSeq" id="WP_066784282.1">
    <property type="nucleotide sequence ID" value="NZ_CP014806.1"/>
</dbReference>
<evidence type="ECO:0000313" key="9">
    <source>
        <dbReference type="EMBL" id="AMW98038.1"/>
    </source>
</evidence>
<dbReference type="InterPro" id="IPR013783">
    <property type="entry name" value="Ig-like_fold"/>
</dbReference>
<feature type="compositionally biased region" description="Basic and acidic residues" evidence="4">
    <location>
        <begin position="1647"/>
        <end position="1686"/>
    </location>
</feature>
<feature type="domain" description="SpaA-like prealbumin fold" evidence="8">
    <location>
        <begin position="1518"/>
        <end position="1617"/>
    </location>
</feature>
<evidence type="ECO:0008006" key="11">
    <source>
        <dbReference type="Google" id="ProtNLM"/>
    </source>
</evidence>
<feature type="compositionally biased region" description="Basic and acidic residues" evidence="4">
    <location>
        <begin position="1694"/>
        <end position="1704"/>
    </location>
</feature>
<dbReference type="Gene3D" id="2.60.40.10">
    <property type="entry name" value="Immunoglobulins"/>
    <property type="match status" value="6"/>
</dbReference>
<gene>
    <name evidence="9" type="ORF">ATY39_00570</name>
</gene>
<feature type="domain" description="Collagen binding" evidence="7">
    <location>
        <begin position="743"/>
        <end position="854"/>
    </location>
</feature>
<evidence type="ECO:0000256" key="6">
    <source>
        <dbReference type="SAM" id="SignalP"/>
    </source>
</evidence>
<keyword evidence="5" id="KW-0472">Membrane</keyword>
<evidence type="ECO:0000256" key="2">
    <source>
        <dbReference type="ARBA" id="ARBA00022525"/>
    </source>
</evidence>
<evidence type="ECO:0000256" key="1">
    <source>
        <dbReference type="ARBA" id="ARBA00007257"/>
    </source>
</evidence>
<dbReference type="OrthoDB" id="2056845at2"/>
<reference evidence="9 10" key="1">
    <citation type="journal article" date="2016" name="Genome Announc.">
        <title>Whole-Genome Sequence of Rummeliibacillus stabekisii Strain PP9 Isolated from Antarctic Soil.</title>
        <authorList>
            <person name="da Mota F.F."/>
            <person name="Vollu R.E."/>
            <person name="Jurelevicius D."/>
            <person name="Seldin L."/>
        </authorList>
    </citation>
    <scope>NUCLEOTIDE SEQUENCE [LARGE SCALE GENOMIC DNA]</scope>
    <source>
        <strain evidence="9 10">PP9</strain>
    </source>
</reference>
<sequence>MKRISFIVLACMLILQNFIGPLSVHAVNNTDQKQSFNASISADQEGKAVLNWNLTAGSGNENKETYTFRSEYTFDNVQQGSLPVGSYSVSPEGVITVIVTADQEKDAQGTIPLADIQKSTTNHEDDPPSEESTDEVKEVTEESKPPIVNIGEEDGTAVSKEETKDEKSQETVKEGANVPEDETTPTVEIEKTVPASHISKITVLVDKATGGKEDISHIPDYQAQNGDAVTLNFELLIEAGHKYGEGSTLRYKLPQIFTNIKGSGEVGSIGSFKVENGEVVITFNGSIRDDANQGIEIHNASFAIGAQYSESNTQLDYDLVLPGQETIQLHFKPKGGNAILKSGKPENNGQSSSSIEWTVDINTKLDELSGASFKDVLLQGSPGKHKFGKKFSVIELIVNAKGEVAEGSEVSVTPIYNDDRTEVSFDLSKGKKAYRIQYDSVIDEGDSDSGRATYKNTASITNSGSTQEASNSQTVNWGPPIEKSVKSDGYGTKAEWTIKYNYNRKTIVKDKAILTDVITGDHKINNASDVKVYSEDNELIDASLYHVDVNSDGKGYTLSFNQDIEKTPYQIKYTTEKTDYVTKGGKVSNIITRKDNNKTSSASFNYSNPSIVKSTTGTNYNAKTIDWKIDVNKDSYEMNNIVITDTFEGIGMKFKEGSLKVIGLNGDEYEFEDQGNSGFTFKVKGTISKPFTITYTTDYEIKDIGANDRKYINKAGIAWETNSKNYTSNAEATASIREEQKANGYKKGVYNYKEKNFKWTVGINFNGNTIENALFKDKLPEGHVVSQVEIKPVIVNPNGTVSPDESGTPITSKPDLKGNKIEIALGKITGAYEITYTSELENGIFPVTEGNYKAKNTAELFDGEKPNASWTDEVTVNYTDETLSKDGKGKNATSQIDWNLKLNYGQSKLSNIFISDAVGKDADGNPNQLILDDSFKVYEVTLAGESKNSKPAETKTILEDGYIVRVDNAEGSFTLTFNEPITKAYYIEYSTIFLGAPNDIVENGATLRYDGITTGKEEVKTKKFNYWFSGSGSTKKVPLQLKKVDEATHEVLPGAKFALYNKDKIKLTEGTTNDNGELLFPVKLGEGKYDLKEIEAPTGYLKNPAKEIELKIASLKDGVQYETVTNKKIRQAIELTKTDAEGTPLSGVEFELRQKDESGEYKVVTGYEKLTTTEEGKINVDELEPGDYQLVETKALSGYWLDQKPMDFKVVKDQTEPTKATMKNDKQGELIVKKVDATDTSKPLAGAEFALYDGNVEIAKAVTNELGIATFSPIKYGEYTLKETETPAGYLMNNEIATGIKVKIDSPIVETEPIKNEKILNAFKLIKKDEENGNFLAGAEFDLLYNDKDEIVKDKEGIELKGLKTNQDGEIQVGHLEPGNYRLIETKAPKYYLLDKKEHPFTITKNQTKFTEVFATNKRGKGQIKIEKVDASDHSILLDNVEFELTNEKGTVKKTATTDKGIATFTDLPYDTYTIVETKAPSDYLLDSKEQTIVLDSENQTDNAIVSKMIENKKANRSVLLTKYNEDKTLRLKGAIFELRKATNNVDQNNNPIYEVVKGIDVEKLTSDEIGQIFLQDLPVGKYRLVEIKAPSGYQLNQTPIEFDIVDQQKETVYLEKTNSRIPWSGGGSPGEPEKPTTPEQPGEPENPSKPEDPTKPEEPGKPEKPGEPEEPTKPEKPGKPEHPDNPEQPGKPENPHKPEDPNKPDQPSTSSDKPNVPGNSSNPNKYINTTLETFGGKVLPQTGEVYSLNMIVGGIASSILGLWMILYSFRKVRKSFGKNN</sequence>
<evidence type="ECO:0000256" key="3">
    <source>
        <dbReference type="ARBA" id="ARBA00022729"/>
    </source>
</evidence>
<dbReference type="InterPro" id="IPR008966">
    <property type="entry name" value="Adhesion_dom_sf"/>
</dbReference>
<reference evidence="10" key="2">
    <citation type="submission" date="2016-03" db="EMBL/GenBank/DDBJ databases">
        <authorList>
            <person name="Ploux O."/>
        </authorList>
    </citation>
    <scope>NUCLEOTIDE SEQUENCE [LARGE SCALE GENOMIC DNA]</scope>
    <source>
        <strain evidence="10">PP9</strain>
    </source>
</reference>
<proteinExistence type="inferred from homology"/>
<accession>A0A143H8K6</accession>
<feature type="compositionally biased region" description="Polar residues" evidence="4">
    <location>
        <begin position="1706"/>
        <end position="1729"/>
    </location>
</feature>
<dbReference type="InterPro" id="IPR008456">
    <property type="entry name" value="Collagen-bd_dom"/>
</dbReference>
<dbReference type="PANTHER" id="PTHR36108">
    <property type="entry name" value="COLOSSIN-B-RELATED"/>
    <property type="match status" value="1"/>
</dbReference>
<feature type="region of interest" description="Disordered" evidence="4">
    <location>
        <begin position="106"/>
        <end position="184"/>
    </location>
</feature>
<evidence type="ECO:0000313" key="10">
    <source>
        <dbReference type="Proteomes" id="UP000076021"/>
    </source>
</evidence>